<evidence type="ECO:0000256" key="1">
    <source>
        <dbReference type="SAM" id="MobiDB-lite"/>
    </source>
</evidence>
<protein>
    <submittedName>
        <fullName evidence="2">Uncharacterized protein</fullName>
    </submittedName>
</protein>
<feature type="region of interest" description="Disordered" evidence="1">
    <location>
        <begin position="200"/>
        <end position="228"/>
    </location>
</feature>
<evidence type="ECO:0000313" key="3">
    <source>
        <dbReference type="Proteomes" id="UP000673552"/>
    </source>
</evidence>
<dbReference type="OrthoDB" id="265424at2759"/>
<dbReference type="KEGG" id="lmat:92516541"/>
<feature type="compositionally biased region" description="Low complexity" evidence="1">
    <location>
        <begin position="205"/>
        <end position="217"/>
    </location>
</feature>
<organism evidence="2 3">
    <name type="scientific">Leishmania martiniquensis</name>
    <dbReference type="NCBI Taxonomy" id="1580590"/>
    <lineage>
        <taxon>Eukaryota</taxon>
        <taxon>Discoba</taxon>
        <taxon>Euglenozoa</taxon>
        <taxon>Kinetoplastea</taxon>
        <taxon>Metakinetoplastina</taxon>
        <taxon>Trypanosomatida</taxon>
        <taxon>Trypanosomatidae</taxon>
        <taxon>Leishmaniinae</taxon>
        <taxon>Leishmania</taxon>
    </lineage>
</organism>
<comment type="caution">
    <text evidence="2">The sequence shown here is derived from an EMBL/GenBank/DDBJ whole genome shotgun (WGS) entry which is preliminary data.</text>
</comment>
<dbReference type="Proteomes" id="UP000673552">
    <property type="component" value="Chromosome 11"/>
</dbReference>
<name>A0A836KS18_9TRYP</name>
<dbReference type="GeneID" id="92516541"/>
<dbReference type="AlphaFoldDB" id="A0A836KS18"/>
<accession>A0A836KS18</accession>
<keyword evidence="3" id="KW-1185">Reference proteome</keyword>
<evidence type="ECO:0000313" key="2">
    <source>
        <dbReference type="EMBL" id="KAG5484791.1"/>
    </source>
</evidence>
<dbReference type="RefSeq" id="XP_067180570.1">
    <property type="nucleotide sequence ID" value="XM_067324029.1"/>
</dbReference>
<proteinExistence type="predicted"/>
<dbReference type="EMBL" id="JAFEUZ010000011">
    <property type="protein sequence ID" value="KAG5484791.1"/>
    <property type="molecule type" value="Genomic_DNA"/>
</dbReference>
<reference evidence="2 3" key="1">
    <citation type="submission" date="2021-03" db="EMBL/GenBank/DDBJ databases">
        <title>Leishmania (Mundinia) martiniquensis Genome sequencing and assembly.</title>
        <authorList>
            <person name="Almutairi H."/>
            <person name="Gatherer D."/>
        </authorList>
    </citation>
    <scope>NUCLEOTIDE SEQUENCE [LARGE SCALE GENOMIC DNA]</scope>
    <source>
        <strain evidence="2">LSCM1</strain>
    </source>
</reference>
<gene>
    <name evidence="2" type="ORF">LSCM1_06617</name>
</gene>
<sequence>MSPVFVDVYALALRALDPAAWELFAALEDRILHSAACLLGHAELTALRPAVMNGVTPVSPAASSYVQPVMATAAPGAGASSATSVAAEVLQYLRKTLQAGILHTVEMTLDSPTMSAPERLVKDLSRVRQVITSAPSPSSTRCPGLVLTELSVRSQGILVLSALWMSTKLWATLSETSTLSGLLACFLRLTFSTKEPTVAVANLDGGTPEPASGSEPGPGKPDAPDALPVEQANTGALCLASTPPSSPLASVPPQPRWRAEISSIRLGATSQRAGDDPCGSGERIVTSCGDIALDPMAHLTSPDGGIPEAAEWLARDVEEAEMILLRCSDYIIPI</sequence>